<dbReference type="CDD" id="cd22842">
    <property type="entry name" value="Gal_Rha_Lectin_BGal"/>
    <property type="match status" value="1"/>
</dbReference>
<evidence type="ECO:0000256" key="1">
    <source>
        <dbReference type="ARBA" id="ARBA00001412"/>
    </source>
</evidence>
<comment type="catalytic activity">
    <reaction evidence="1">
        <text>Hydrolysis of terminal non-reducing beta-D-galactose residues in beta-D-galactosides.</text>
        <dbReference type="EC" id="3.2.1.23"/>
    </reaction>
</comment>
<feature type="domain" description="SUEL-type lectin" evidence="13">
    <location>
        <begin position="849"/>
        <end position="935"/>
    </location>
</feature>
<evidence type="ECO:0000256" key="3">
    <source>
        <dbReference type="ARBA" id="ARBA00009809"/>
    </source>
</evidence>
<dbReference type="FunFam" id="2.60.120.740:FF:000002">
    <property type="entry name" value="Beta-galactosidase"/>
    <property type="match status" value="1"/>
</dbReference>
<dbReference type="Gene3D" id="2.60.120.740">
    <property type="match status" value="1"/>
</dbReference>
<evidence type="ECO:0000256" key="7">
    <source>
        <dbReference type="ARBA" id="ARBA00022729"/>
    </source>
</evidence>
<keyword evidence="5" id="KW-0052">Apoplast</keyword>
<dbReference type="Pfam" id="PF21467">
    <property type="entry name" value="BetaGal_gal-bd"/>
    <property type="match status" value="1"/>
</dbReference>
<dbReference type="InterPro" id="IPR048913">
    <property type="entry name" value="BetaGal_gal-bd"/>
</dbReference>
<dbReference type="Proteomes" id="UP000239757">
    <property type="component" value="Unassembled WGS sequence"/>
</dbReference>
<dbReference type="InterPro" id="IPR043159">
    <property type="entry name" value="Lectin_gal-bd_sf"/>
</dbReference>
<evidence type="ECO:0000256" key="5">
    <source>
        <dbReference type="ARBA" id="ARBA00022523"/>
    </source>
</evidence>
<dbReference type="GO" id="GO:0048046">
    <property type="term" value="C:apoplast"/>
    <property type="evidence" value="ECO:0007669"/>
    <property type="project" value="UniProtKB-SubCell"/>
</dbReference>
<evidence type="ECO:0000256" key="4">
    <source>
        <dbReference type="ARBA" id="ARBA00012756"/>
    </source>
</evidence>
<evidence type="ECO:0000313" key="14">
    <source>
        <dbReference type="EMBL" id="PPR96358.1"/>
    </source>
</evidence>
<keyword evidence="6" id="KW-0964">Secreted</keyword>
<name>A0A2P5WZ30_GOSBA</name>
<dbReference type="InterPro" id="IPR031330">
    <property type="entry name" value="Gly_Hdrlase_35_cat"/>
</dbReference>
<dbReference type="OrthoDB" id="1657402at2759"/>
<evidence type="ECO:0000256" key="11">
    <source>
        <dbReference type="RuleBase" id="RU003679"/>
    </source>
</evidence>
<dbReference type="GO" id="GO:0004565">
    <property type="term" value="F:beta-galactosidase activity"/>
    <property type="evidence" value="ECO:0007669"/>
    <property type="project" value="UniProtKB-EC"/>
</dbReference>
<dbReference type="GO" id="GO:0005975">
    <property type="term" value="P:carbohydrate metabolic process"/>
    <property type="evidence" value="ECO:0007669"/>
    <property type="project" value="InterPro"/>
</dbReference>
<dbReference type="Gene3D" id="2.60.120.260">
    <property type="entry name" value="Galactose-binding domain-like"/>
    <property type="match status" value="1"/>
</dbReference>
<evidence type="ECO:0000313" key="15">
    <source>
        <dbReference type="Proteomes" id="UP000239757"/>
    </source>
</evidence>
<dbReference type="PRINTS" id="PR00742">
    <property type="entry name" value="GLHYDRLASE35"/>
</dbReference>
<keyword evidence="10" id="KW-0326">Glycosidase</keyword>
<evidence type="ECO:0000256" key="6">
    <source>
        <dbReference type="ARBA" id="ARBA00022525"/>
    </source>
</evidence>
<keyword evidence="9" id="KW-0325">Glycoprotein</keyword>
<dbReference type="PANTHER" id="PTHR23421">
    <property type="entry name" value="BETA-GALACTOSIDASE RELATED"/>
    <property type="match status" value="1"/>
</dbReference>
<dbReference type="SUPFAM" id="SSF51445">
    <property type="entry name" value="(Trans)glycosidases"/>
    <property type="match status" value="1"/>
</dbReference>
<dbReference type="Gene3D" id="3.20.20.80">
    <property type="entry name" value="Glycosidases"/>
    <property type="match status" value="1"/>
</dbReference>
<feature type="signal peptide" evidence="12">
    <location>
        <begin position="1"/>
        <end position="22"/>
    </location>
</feature>
<gene>
    <name evidence="14" type="ORF">GOBAR_AA24306</name>
</gene>
<evidence type="ECO:0000256" key="8">
    <source>
        <dbReference type="ARBA" id="ARBA00022801"/>
    </source>
</evidence>
<dbReference type="PROSITE" id="PS50228">
    <property type="entry name" value="SUEL_LECTIN"/>
    <property type="match status" value="1"/>
</dbReference>
<dbReference type="InterPro" id="IPR041392">
    <property type="entry name" value="GHD"/>
</dbReference>
<dbReference type="InterPro" id="IPR001944">
    <property type="entry name" value="Glycoside_Hdrlase_35"/>
</dbReference>
<dbReference type="FunFam" id="2.60.120.260:FF:000142">
    <property type="entry name" value="Beta-galactosidase"/>
    <property type="match status" value="1"/>
</dbReference>
<evidence type="ECO:0000256" key="10">
    <source>
        <dbReference type="ARBA" id="ARBA00023295"/>
    </source>
</evidence>
<dbReference type="AlphaFoldDB" id="A0A2P5WZ30"/>
<organism evidence="14 15">
    <name type="scientific">Gossypium barbadense</name>
    <name type="common">Sea Island cotton</name>
    <name type="synonym">Hibiscus barbadensis</name>
    <dbReference type="NCBI Taxonomy" id="3634"/>
    <lineage>
        <taxon>Eukaryota</taxon>
        <taxon>Viridiplantae</taxon>
        <taxon>Streptophyta</taxon>
        <taxon>Embryophyta</taxon>
        <taxon>Tracheophyta</taxon>
        <taxon>Spermatophyta</taxon>
        <taxon>Magnoliopsida</taxon>
        <taxon>eudicotyledons</taxon>
        <taxon>Gunneridae</taxon>
        <taxon>Pentapetalae</taxon>
        <taxon>rosids</taxon>
        <taxon>malvids</taxon>
        <taxon>Malvales</taxon>
        <taxon>Malvaceae</taxon>
        <taxon>Malvoideae</taxon>
        <taxon>Gossypium</taxon>
    </lineage>
</organism>
<sequence length="935" mass="103761">MKIFLLFLLFCFFTSLFNSCFAGNVTYDRRSLIIDGQRKLLISAAIHYPRSVPAMWPGLVQTAKEGGVDVIESYVFWNGHELSPGKYNFEGRYDLVKFVKIVQQAGMYMILRIGPFVAAEWNFGGVPAWLHYVPGTVFRTDNEPFKYYMRNFTTFIVNLMKQEKLFAPQGGPIILAQASTILNLEVAFEKFSFSEPAGLSCALTWAKRYVTWAARMAVSQNIGVPWIMCQQDDAPEPVINTCNSFYCDQFTPNSPNKPKIWTENWPGWFKTFGARDPHRPAEDVAFSVARFFQKGGSVHNYYMYHGGTNFGRTSGGPFITTSYDYEAPIDEYGLPRLPKWGHLKELHKAIKLSEHALLKSEPTTLSLGPSQEADVYDDGSEVCAAFLANLDDKTDKNVVFRNVSYHLPSWSVSILPDCKNVVFNTAKVGSQASLVEMMPEELMPSVTSPSKGLKALKWDVFVENAGIWGVADFAKNGFVDHINTTKDTTDYLWYTTSIIVGENEEFLKKAGRPVILIESKGHALHAFVNQELQGDSVGPLDLSYSCYILGGDSVLSPRFELETFKLSTPSCKGVPLEMMALQHYSGLQIPHGNFTINMMCFASDMTLSFLSCASGSGSHSPFKFESPISLKAGKNEIALLSMTVGLQNAGGLYEWVGAGLTSVKIEGLNNGTMDLSMSRWTYKIGLQGENLSIYKPDGLNSINWVSTSEPQKNQPLTWYKVVVDPPSGDEPVGLDMIHMGKGLAWLNGEEIGRYWPIKSSEHEKCVEECDYRGKFFPDKCLTGCGEPTQRWYHVPRSWFKPSGNILVIFEEKGGDPTKITFSKRKISGLCSLIAEDFPMVDQAPVRKGGSGKSAAHLKCPKNSLISNVKFASFGNPTGKCGSYSKGECHDPNSTLAVEKVCLGKNECAIELTEENFDKGLCPGTTKRLAIEAVCS</sequence>
<dbReference type="InterPro" id="IPR017853">
    <property type="entry name" value="GH"/>
</dbReference>
<keyword evidence="8" id="KW-0378">Hydrolase</keyword>
<dbReference type="InterPro" id="IPR000922">
    <property type="entry name" value="Lectin_gal-bd_dom"/>
</dbReference>
<dbReference type="Pfam" id="PF01301">
    <property type="entry name" value="Glyco_hydro_35"/>
    <property type="match status" value="1"/>
</dbReference>
<proteinExistence type="inferred from homology"/>
<feature type="chain" id="PRO_5015151246" description="beta-galactosidase" evidence="12">
    <location>
        <begin position="23"/>
        <end position="935"/>
    </location>
</feature>
<dbReference type="FunFam" id="3.20.20.80:FF:000006">
    <property type="entry name" value="Beta-galactosidase"/>
    <property type="match status" value="1"/>
</dbReference>
<dbReference type="InterPro" id="IPR008979">
    <property type="entry name" value="Galactose-bd-like_sf"/>
</dbReference>
<dbReference type="FunFam" id="2.60.120.260:FF:000097">
    <property type="entry name" value="Beta-galactosidase"/>
    <property type="match status" value="1"/>
</dbReference>
<dbReference type="SUPFAM" id="SSF49785">
    <property type="entry name" value="Galactose-binding domain-like"/>
    <property type="match status" value="2"/>
</dbReference>
<dbReference type="EMBL" id="KZ666065">
    <property type="protein sequence ID" value="PPR96358.1"/>
    <property type="molecule type" value="Genomic_DNA"/>
</dbReference>
<comment type="subcellular location">
    <subcellularLocation>
        <location evidence="2">Secreted</location>
        <location evidence="2">Extracellular space</location>
        <location evidence="2">Apoplast</location>
    </subcellularLocation>
</comment>
<evidence type="ECO:0000259" key="13">
    <source>
        <dbReference type="PROSITE" id="PS50228"/>
    </source>
</evidence>
<evidence type="ECO:0000256" key="12">
    <source>
        <dbReference type="SAM" id="SignalP"/>
    </source>
</evidence>
<evidence type="ECO:0000256" key="9">
    <source>
        <dbReference type="ARBA" id="ARBA00023180"/>
    </source>
</evidence>
<reference evidence="14 15" key="1">
    <citation type="submission" date="2015-01" db="EMBL/GenBank/DDBJ databases">
        <title>Genome of allotetraploid Gossypium barbadense reveals genomic plasticity and fiber elongation in cotton evolution.</title>
        <authorList>
            <person name="Chen X."/>
            <person name="Liu X."/>
            <person name="Zhao B."/>
            <person name="Zheng H."/>
            <person name="Hu Y."/>
            <person name="Lu G."/>
            <person name="Yang C."/>
            <person name="Chen J."/>
            <person name="Shan C."/>
            <person name="Zhang L."/>
            <person name="Zhou Y."/>
            <person name="Wang L."/>
            <person name="Guo W."/>
            <person name="Bai Y."/>
            <person name="Ruan J."/>
            <person name="Shangguan X."/>
            <person name="Mao Y."/>
            <person name="Jiang J."/>
            <person name="Zhu Y."/>
            <person name="Lei J."/>
            <person name="Kang H."/>
            <person name="Chen S."/>
            <person name="He X."/>
            <person name="Wang R."/>
            <person name="Wang Y."/>
            <person name="Chen J."/>
            <person name="Wang L."/>
            <person name="Yu S."/>
            <person name="Wang B."/>
            <person name="Wei J."/>
            <person name="Song S."/>
            <person name="Lu X."/>
            <person name="Gao Z."/>
            <person name="Gu W."/>
            <person name="Deng X."/>
            <person name="Ma D."/>
            <person name="Wang S."/>
            <person name="Liang W."/>
            <person name="Fang L."/>
            <person name="Cai C."/>
            <person name="Zhu X."/>
            <person name="Zhou B."/>
            <person name="Zhang Y."/>
            <person name="Chen Z."/>
            <person name="Xu S."/>
            <person name="Zhu R."/>
            <person name="Wang S."/>
            <person name="Zhang T."/>
            <person name="Zhao G."/>
        </authorList>
    </citation>
    <scope>NUCLEOTIDE SEQUENCE [LARGE SCALE GENOMIC DNA]</scope>
    <source>
        <strain evidence="15">cv. Xinhai21</strain>
        <tissue evidence="14">Leaf</tissue>
    </source>
</reference>
<evidence type="ECO:0000256" key="2">
    <source>
        <dbReference type="ARBA" id="ARBA00004271"/>
    </source>
</evidence>
<protein>
    <recommendedName>
        <fullName evidence="4">beta-galactosidase</fullName>
        <ecNumber evidence="4">3.2.1.23</ecNumber>
    </recommendedName>
</protein>
<dbReference type="Pfam" id="PF17834">
    <property type="entry name" value="GHD"/>
    <property type="match status" value="1"/>
</dbReference>
<accession>A0A2P5WZ30</accession>
<dbReference type="GO" id="GO:0030246">
    <property type="term" value="F:carbohydrate binding"/>
    <property type="evidence" value="ECO:0007669"/>
    <property type="project" value="InterPro"/>
</dbReference>
<dbReference type="EC" id="3.2.1.23" evidence="4"/>
<dbReference type="Pfam" id="PF02140">
    <property type="entry name" value="SUEL_Lectin"/>
    <property type="match status" value="1"/>
</dbReference>
<keyword evidence="7 12" id="KW-0732">Signal</keyword>
<comment type="similarity">
    <text evidence="3 11">Belongs to the glycosyl hydrolase 35 family.</text>
</comment>